<evidence type="ECO:0000313" key="17">
    <source>
        <dbReference type="Proteomes" id="UP000678393"/>
    </source>
</evidence>
<dbReference type="SMART" id="SM00326">
    <property type="entry name" value="SH3"/>
    <property type="match status" value="1"/>
</dbReference>
<name>A0A8S3YXX5_9EUPU</name>
<keyword evidence="3 12" id="KW-0728">SH3 domain</keyword>
<evidence type="ECO:0000256" key="11">
    <source>
        <dbReference type="ARBA" id="ARBA00068121"/>
    </source>
</evidence>
<sequence>MAIDLRKNKDSLTKAYEKVIDDKDSTDWALFGYEGQTPVLKAIQTGDGGIEELVDELSSGKMLYAYCRVRDPNSGLFKFVLIHWTGEGVPENLKLKYTSHLKDVQGFLKTIHITIPARSEVDIDQDDILNKVAKSSGANYNFHKEKAKPVEPSGPVGTDYHRIIPTKEINLSARDQFWAKTEQDEIARQNAEKIRLEEERKQAEVERKEREVRETKEREKKISEHSKEVSKLRQAEKKADDDPRTAEKQRWEQIQKESSIDEDERGHRSDQMRKDRQAEAAKLATTSKASNAREFFKQKSVERPDVDARKAPPPPRKIRHGFGDQQNNAEQAPPARKEPIKIPARSEPEPPSKPTRQPEPEPEPEIVAEPENEPEPVQPQRFERVSESDAAPGVTASIPKTRDLLRDGLPPRHDSDAEEEDQDWDAPPAEDFEFREKRVPSFHEDYTAEQHHAETQSRRVSGAQHFEEPEEEEQQQEQEDSISFDPEDIITNIEQIDDGWWQGFAPNGSYGMFPSNYVELIE</sequence>
<dbReference type="GO" id="GO:0030864">
    <property type="term" value="C:cortical actin cytoskeleton"/>
    <property type="evidence" value="ECO:0007669"/>
    <property type="project" value="TreeGrafter"/>
</dbReference>
<dbReference type="SUPFAM" id="SSF50044">
    <property type="entry name" value="SH3-domain"/>
    <property type="match status" value="1"/>
</dbReference>
<keyword evidence="17" id="KW-1185">Reference proteome</keyword>
<evidence type="ECO:0000256" key="12">
    <source>
        <dbReference type="PROSITE-ProRule" id="PRU00192"/>
    </source>
</evidence>
<dbReference type="GO" id="GO:0030425">
    <property type="term" value="C:dendrite"/>
    <property type="evidence" value="ECO:0007669"/>
    <property type="project" value="TreeGrafter"/>
</dbReference>
<dbReference type="OrthoDB" id="5971719at2759"/>
<dbReference type="Gene3D" id="2.30.30.40">
    <property type="entry name" value="SH3 Domains"/>
    <property type="match status" value="1"/>
</dbReference>
<evidence type="ECO:0000259" key="14">
    <source>
        <dbReference type="PROSITE" id="PS50002"/>
    </source>
</evidence>
<feature type="compositionally biased region" description="Basic and acidic residues" evidence="13">
    <location>
        <begin position="432"/>
        <end position="457"/>
    </location>
</feature>
<evidence type="ECO:0000256" key="7">
    <source>
        <dbReference type="ARBA" id="ARBA00023212"/>
    </source>
</evidence>
<dbReference type="InterPro" id="IPR029006">
    <property type="entry name" value="ADF-H/Gelsolin-like_dom_sf"/>
</dbReference>
<feature type="compositionally biased region" description="Basic and acidic residues" evidence="13">
    <location>
        <begin position="400"/>
        <end position="415"/>
    </location>
</feature>
<keyword evidence="4" id="KW-0963">Cytoplasm</keyword>
<feature type="compositionally biased region" description="Basic and acidic residues" evidence="13">
    <location>
        <begin position="294"/>
        <end position="310"/>
    </location>
</feature>
<feature type="compositionally biased region" description="Acidic residues" evidence="13">
    <location>
        <begin position="360"/>
        <end position="374"/>
    </location>
</feature>
<dbReference type="Gene3D" id="3.40.20.10">
    <property type="entry name" value="Severin"/>
    <property type="match status" value="1"/>
</dbReference>
<evidence type="ECO:0000256" key="13">
    <source>
        <dbReference type="SAM" id="MobiDB-lite"/>
    </source>
</evidence>
<keyword evidence="7" id="KW-0206">Cytoskeleton</keyword>
<dbReference type="SMART" id="SM00102">
    <property type="entry name" value="ADF"/>
    <property type="match status" value="1"/>
</dbReference>
<evidence type="ECO:0000256" key="4">
    <source>
        <dbReference type="ARBA" id="ARBA00022490"/>
    </source>
</evidence>
<evidence type="ECO:0000256" key="3">
    <source>
        <dbReference type="ARBA" id="ARBA00022443"/>
    </source>
</evidence>
<feature type="domain" description="SH3" evidence="14">
    <location>
        <begin position="455"/>
        <end position="522"/>
    </location>
</feature>
<evidence type="ECO:0000256" key="10">
    <source>
        <dbReference type="ARBA" id="ARBA00062335"/>
    </source>
</evidence>
<dbReference type="EMBL" id="CAJHNH020000913">
    <property type="protein sequence ID" value="CAG5120515.1"/>
    <property type="molecule type" value="Genomic_DNA"/>
</dbReference>
<evidence type="ECO:0000256" key="6">
    <source>
        <dbReference type="ARBA" id="ARBA00023203"/>
    </source>
</evidence>
<proteinExistence type="inferred from homology"/>
<gene>
    <name evidence="16" type="ORF">CUNI_LOCUS6073</name>
</gene>
<dbReference type="GO" id="GO:0014069">
    <property type="term" value="C:postsynaptic density"/>
    <property type="evidence" value="ECO:0007669"/>
    <property type="project" value="TreeGrafter"/>
</dbReference>
<dbReference type="PROSITE" id="PS50002">
    <property type="entry name" value="SH3"/>
    <property type="match status" value="1"/>
</dbReference>
<feature type="domain" description="ADF-H" evidence="15">
    <location>
        <begin position="4"/>
        <end position="133"/>
    </location>
</feature>
<evidence type="ECO:0000256" key="9">
    <source>
        <dbReference type="ARBA" id="ARBA00058385"/>
    </source>
</evidence>
<comment type="similarity">
    <text evidence="8">Belongs to the actin-binding proteins ADF family. Coactosin subfamily.</text>
</comment>
<comment type="caution">
    <text evidence="16">The sequence shown here is derived from an EMBL/GenBank/DDBJ whole genome shotgun (WGS) entry which is preliminary data.</text>
</comment>
<feature type="compositionally biased region" description="Basic and acidic residues" evidence="13">
    <location>
        <begin position="200"/>
        <end position="279"/>
    </location>
</feature>
<dbReference type="AlphaFoldDB" id="A0A8S3YXX5"/>
<dbReference type="CDD" id="cd11960">
    <property type="entry name" value="SH3_Abp1_eu"/>
    <property type="match status" value="1"/>
</dbReference>
<dbReference type="InterPro" id="IPR001452">
    <property type="entry name" value="SH3_domain"/>
</dbReference>
<evidence type="ECO:0000259" key="15">
    <source>
        <dbReference type="PROSITE" id="PS51263"/>
    </source>
</evidence>
<dbReference type="PANTHER" id="PTHR10829:SF25">
    <property type="entry name" value="DREBRIN-LIKE PROTEIN"/>
    <property type="match status" value="1"/>
</dbReference>
<evidence type="ECO:0000256" key="8">
    <source>
        <dbReference type="ARBA" id="ARBA00038052"/>
    </source>
</evidence>
<dbReference type="Pfam" id="PF14604">
    <property type="entry name" value="SH3_9"/>
    <property type="match status" value="1"/>
</dbReference>
<dbReference type="Proteomes" id="UP000678393">
    <property type="component" value="Unassembled WGS sequence"/>
</dbReference>
<dbReference type="GO" id="GO:0048812">
    <property type="term" value="P:neuron projection morphogenesis"/>
    <property type="evidence" value="ECO:0007669"/>
    <property type="project" value="TreeGrafter"/>
</dbReference>
<dbReference type="InterPro" id="IPR036028">
    <property type="entry name" value="SH3-like_dom_sf"/>
</dbReference>
<evidence type="ECO:0000313" key="16">
    <source>
        <dbReference type="EMBL" id="CAG5120515.1"/>
    </source>
</evidence>
<dbReference type="GO" id="GO:0030427">
    <property type="term" value="C:site of polarized growth"/>
    <property type="evidence" value="ECO:0007669"/>
    <property type="project" value="TreeGrafter"/>
</dbReference>
<dbReference type="InterPro" id="IPR035717">
    <property type="entry name" value="Drebrin-like_SH3"/>
</dbReference>
<dbReference type="InterPro" id="IPR002108">
    <property type="entry name" value="ADF-H"/>
</dbReference>
<evidence type="ECO:0000256" key="2">
    <source>
        <dbReference type="ARBA" id="ARBA00011039"/>
    </source>
</evidence>
<dbReference type="GO" id="GO:0045773">
    <property type="term" value="P:positive regulation of axon extension"/>
    <property type="evidence" value="ECO:0007669"/>
    <property type="project" value="TreeGrafter"/>
</dbReference>
<dbReference type="GO" id="GO:0030027">
    <property type="term" value="C:lamellipodium"/>
    <property type="evidence" value="ECO:0007669"/>
    <property type="project" value="TreeGrafter"/>
</dbReference>
<dbReference type="GO" id="GO:0045211">
    <property type="term" value="C:postsynaptic membrane"/>
    <property type="evidence" value="ECO:0007669"/>
    <property type="project" value="TreeGrafter"/>
</dbReference>
<protein>
    <recommendedName>
        <fullName evidence="11">Coactosin-like protein</fullName>
    </recommendedName>
</protein>
<keyword evidence="6" id="KW-0009">Actin-binding</keyword>
<dbReference type="GO" id="GO:0005884">
    <property type="term" value="C:actin filament"/>
    <property type="evidence" value="ECO:0007669"/>
    <property type="project" value="TreeGrafter"/>
</dbReference>
<dbReference type="FunFam" id="3.40.20.10:FF:000018">
    <property type="entry name" value="Coactosin-like 1"/>
    <property type="match status" value="1"/>
</dbReference>
<feature type="region of interest" description="Disordered" evidence="13">
    <location>
        <begin position="200"/>
        <end position="484"/>
    </location>
</feature>
<dbReference type="Pfam" id="PF00241">
    <property type="entry name" value="Cofilin_ADF"/>
    <property type="match status" value="1"/>
</dbReference>
<comment type="subunit">
    <text evidence="10">Interacts with 5-lipoxygenase (ALOX5/5LO) in a calcium-independent manner. Binds to F-actin with a stoichiometry of 1:2.</text>
</comment>
<evidence type="ECO:0000256" key="1">
    <source>
        <dbReference type="ARBA" id="ARBA00004245"/>
    </source>
</evidence>
<dbReference type="GO" id="GO:0030833">
    <property type="term" value="P:regulation of actin filament polymerization"/>
    <property type="evidence" value="ECO:0007669"/>
    <property type="project" value="TreeGrafter"/>
</dbReference>
<dbReference type="CDD" id="cd11281">
    <property type="entry name" value="ADF_drebrin_like"/>
    <property type="match status" value="1"/>
</dbReference>
<keyword evidence="5" id="KW-0175">Coiled coil</keyword>
<comment type="subcellular location">
    <subcellularLocation>
        <location evidence="1">Cytoplasm</location>
        <location evidence="1">Cytoskeleton</location>
    </subcellularLocation>
</comment>
<dbReference type="PROSITE" id="PS51263">
    <property type="entry name" value="ADF_H"/>
    <property type="match status" value="1"/>
</dbReference>
<feature type="compositionally biased region" description="Acidic residues" evidence="13">
    <location>
        <begin position="416"/>
        <end position="431"/>
    </location>
</feature>
<feature type="compositionally biased region" description="Acidic residues" evidence="13">
    <location>
        <begin position="468"/>
        <end position="484"/>
    </location>
</feature>
<dbReference type="PANTHER" id="PTHR10829">
    <property type="entry name" value="CORTACTIN AND DREBRIN"/>
    <property type="match status" value="1"/>
</dbReference>
<evidence type="ECO:0000256" key="5">
    <source>
        <dbReference type="ARBA" id="ARBA00023054"/>
    </source>
</evidence>
<reference evidence="16" key="1">
    <citation type="submission" date="2021-04" db="EMBL/GenBank/DDBJ databases">
        <authorList>
            <consortium name="Molecular Ecology Group"/>
        </authorList>
    </citation>
    <scope>NUCLEOTIDE SEQUENCE</scope>
</reference>
<organism evidence="16 17">
    <name type="scientific">Candidula unifasciata</name>
    <dbReference type="NCBI Taxonomy" id="100452"/>
    <lineage>
        <taxon>Eukaryota</taxon>
        <taxon>Metazoa</taxon>
        <taxon>Spiralia</taxon>
        <taxon>Lophotrochozoa</taxon>
        <taxon>Mollusca</taxon>
        <taxon>Gastropoda</taxon>
        <taxon>Heterobranchia</taxon>
        <taxon>Euthyneura</taxon>
        <taxon>Panpulmonata</taxon>
        <taxon>Eupulmonata</taxon>
        <taxon>Stylommatophora</taxon>
        <taxon>Helicina</taxon>
        <taxon>Helicoidea</taxon>
        <taxon>Geomitridae</taxon>
        <taxon>Candidula</taxon>
    </lineage>
</organism>
<dbReference type="GO" id="GO:0051015">
    <property type="term" value="F:actin filament binding"/>
    <property type="evidence" value="ECO:0007669"/>
    <property type="project" value="TreeGrafter"/>
</dbReference>
<comment type="similarity">
    <text evidence="2">Belongs to the ABP1 family.</text>
</comment>
<dbReference type="SUPFAM" id="SSF55753">
    <property type="entry name" value="Actin depolymerizing proteins"/>
    <property type="match status" value="1"/>
</dbReference>
<accession>A0A8S3YXX5</accession>
<feature type="compositionally biased region" description="Basic and acidic residues" evidence="13">
    <location>
        <begin position="335"/>
        <end position="350"/>
    </location>
</feature>
<comment type="function">
    <text evidence="9">Binds to F-actin in a calcium-independent manner. Has no direct effect on actin depolymerization. Acts as a chaperone for ALOX5 (5LO), influencing both its stability and activity in leukotrienes synthesis.</text>
</comment>
<dbReference type="GO" id="GO:0098974">
    <property type="term" value="P:postsynaptic actin cytoskeleton organization"/>
    <property type="evidence" value="ECO:0007669"/>
    <property type="project" value="TreeGrafter"/>
</dbReference>